<proteinExistence type="predicted"/>
<keyword evidence="3" id="KW-1185">Reference proteome</keyword>
<dbReference type="RefSeq" id="WP_078697397.1">
    <property type="nucleotide sequence ID" value="NZ_FUYH01000023.1"/>
</dbReference>
<dbReference type="SUPFAM" id="SSF52540">
    <property type="entry name" value="P-loop containing nucleoside triphosphate hydrolases"/>
    <property type="match status" value="1"/>
</dbReference>
<sequence>MKNKYISEIFKEYDHLQEKAKSEQGKRQEEIYSKFKRVKEIDEEISKIGFELASLIFKGIDADRLITESRKKITDLKMEKAEILVENGYPVDYLEIKYKCSKCKDTGYVGNEKCSCFKQKLIDSLYKQSNLKDILRYENFDTFDFSLYSREKDSEHDISPQENMQQIYAKCISFYKNFDFSYENLFFFGKSGLGKTFLSNCIAKELLDMGKVVIYQTAAELIETLRRARFDENTPSDIIEELFDCDLLIIDDLGTEQNTSFAQTELFNVINNRLLKKKKMIISTNIPIESFNQCYPDRLTSRIFGLFTVFEFFGDDIRIMKNINRKR</sequence>
<feature type="domain" description="AAA+ ATPase" evidence="1">
    <location>
        <begin position="181"/>
        <end position="308"/>
    </location>
</feature>
<dbReference type="InterPro" id="IPR027417">
    <property type="entry name" value="P-loop_NTPase"/>
</dbReference>
<dbReference type="Proteomes" id="UP000190105">
    <property type="component" value="Unassembled WGS sequence"/>
</dbReference>
<dbReference type="Pfam" id="PF01695">
    <property type="entry name" value="IstB_IS21"/>
    <property type="match status" value="1"/>
</dbReference>
<dbReference type="SMART" id="SM00382">
    <property type="entry name" value="AAA"/>
    <property type="match status" value="1"/>
</dbReference>
<dbReference type="AlphaFoldDB" id="A0A1T4Y685"/>
<dbReference type="CDD" id="cd00009">
    <property type="entry name" value="AAA"/>
    <property type="match status" value="1"/>
</dbReference>
<dbReference type="NCBIfam" id="NF005304">
    <property type="entry name" value="PRK06835.1"/>
    <property type="match status" value="1"/>
</dbReference>
<dbReference type="GO" id="GO:0006260">
    <property type="term" value="P:DNA replication"/>
    <property type="evidence" value="ECO:0007669"/>
    <property type="project" value="TreeGrafter"/>
</dbReference>
<dbReference type="Gene3D" id="3.40.50.300">
    <property type="entry name" value="P-loop containing nucleotide triphosphate hydrolases"/>
    <property type="match status" value="1"/>
</dbReference>
<gene>
    <name evidence="2" type="ORF">SAMN05443428_12334</name>
</gene>
<dbReference type="GO" id="GO:0005524">
    <property type="term" value="F:ATP binding"/>
    <property type="evidence" value="ECO:0007669"/>
    <property type="project" value="InterPro"/>
</dbReference>
<dbReference type="EMBL" id="FUYH01000023">
    <property type="protein sequence ID" value="SKA97028.1"/>
    <property type="molecule type" value="Genomic_DNA"/>
</dbReference>
<dbReference type="InterPro" id="IPR002611">
    <property type="entry name" value="IstB_ATP-bd"/>
</dbReference>
<evidence type="ECO:0000259" key="1">
    <source>
        <dbReference type="SMART" id="SM00382"/>
    </source>
</evidence>
<dbReference type="InterPro" id="IPR003593">
    <property type="entry name" value="AAA+_ATPase"/>
</dbReference>
<dbReference type="STRING" id="1147123.SAMN05443428_12334"/>
<protein>
    <submittedName>
        <fullName evidence="2">DNA replication protein DnaC</fullName>
    </submittedName>
</protein>
<accession>A0A1T4Y685</accession>
<organism evidence="2 3">
    <name type="scientific">Caloramator quimbayensis</name>
    <dbReference type="NCBI Taxonomy" id="1147123"/>
    <lineage>
        <taxon>Bacteria</taxon>
        <taxon>Bacillati</taxon>
        <taxon>Bacillota</taxon>
        <taxon>Clostridia</taxon>
        <taxon>Eubacteriales</taxon>
        <taxon>Clostridiaceae</taxon>
        <taxon>Caloramator</taxon>
    </lineage>
</organism>
<dbReference type="PANTHER" id="PTHR30050:SF4">
    <property type="entry name" value="ATP-BINDING PROTEIN RV3427C IN INSERTION SEQUENCE-RELATED"/>
    <property type="match status" value="1"/>
</dbReference>
<reference evidence="3" key="1">
    <citation type="submission" date="2017-02" db="EMBL/GenBank/DDBJ databases">
        <authorList>
            <person name="Varghese N."/>
            <person name="Submissions S."/>
        </authorList>
    </citation>
    <scope>NUCLEOTIDE SEQUENCE [LARGE SCALE GENOMIC DNA]</scope>
    <source>
        <strain evidence="3">USBA 833</strain>
    </source>
</reference>
<evidence type="ECO:0000313" key="3">
    <source>
        <dbReference type="Proteomes" id="UP000190105"/>
    </source>
</evidence>
<evidence type="ECO:0000313" key="2">
    <source>
        <dbReference type="EMBL" id="SKA97028.1"/>
    </source>
</evidence>
<dbReference type="OrthoDB" id="9776217at2"/>
<dbReference type="PANTHER" id="PTHR30050">
    <property type="entry name" value="CHROMOSOMAL REPLICATION INITIATOR PROTEIN DNAA"/>
    <property type="match status" value="1"/>
</dbReference>
<name>A0A1T4Y685_9CLOT</name>